<feature type="transmembrane region" description="Helical" evidence="5">
    <location>
        <begin position="87"/>
        <end position="106"/>
    </location>
</feature>
<reference evidence="7 8" key="1">
    <citation type="submission" date="2019-04" db="EMBL/GenBank/DDBJ databases">
        <authorList>
            <person name="Jiang L."/>
        </authorList>
    </citation>
    <scope>NUCLEOTIDE SEQUENCE [LARGE SCALE GENOMIC DNA]</scope>
    <source>
        <strain evidence="7 8">YIM 131861</strain>
    </source>
</reference>
<keyword evidence="1 5" id="KW-1003">Cell membrane</keyword>
<comment type="caution">
    <text evidence="5">Lacks conserved residue(s) required for the propagation of feature annotation.</text>
</comment>
<evidence type="ECO:0000256" key="4">
    <source>
        <dbReference type="ARBA" id="ARBA00023136"/>
    </source>
</evidence>
<feature type="transmembrane region" description="Helical" evidence="5">
    <location>
        <begin position="258"/>
        <end position="278"/>
    </location>
</feature>
<feature type="transmembrane region" description="Helical" evidence="5">
    <location>
        <begin position="186"/>
        <end position="203"/>
    </location>
</feature>
<keyword evidence="4 5" id="KW-0472">Membrane</keyword>
<dbReference type="GO" id="GO:0005576">
    <property type="term" value="C:extracellular region"/>
    <property type="evidence" value="ECO:0007669"/>
    <property type="project" value="TreeGrafter"/>
</dbReference>
<dbReference type="OrthoDB" id="9763654at2"/>
<feature type="compositionally biased region" description="Low complexity" evidence="6">
    <location>
        <begin position="881"/>
        <end position="894"/>
    </location>
</feature>
<dbReference type="AlphaFoldDB" id="A0A4S4G052"/>
<feature type="region of interest" description="Disordered" evidence="6">
    <location>
        <begin position="861"/>
        <end position="908"/>
    </location>
</feature>
<keyword evidence="8" id="KW-1185">Reference proteome</keyword>
<dbReference type="GO" id="GO:0005886">
    <property type="term" value="C:plasma membrane"/>
    <property type="evidence" value="ECO:0007669"/>
    <property type="project" value="UniProtKB-SubCell"/>
</dbReference>
<accession>A0A4S4G052</accession>
<keyword evidence="3 5" id="KW-1133">Transmembrane helix</keyword>
<feature type="transmembrane region" description="Helical" evidence="5">
    <location>
        <begin position="41"/>
        <end position="61"/>
    </location>
</feature>
<dbReference type="PANTHER" id="PTHR39344:SF1">
    <property type="entry name" value="UPF0182 PROTEIN SLL1060"/>
    <property type="match status" value="1"/>
</dbReference>
<feature type="transmembrane region" description="Helical" evidence="5">
    <location>
        <begin position="232"/>
        <end position="251"/>
    </location>
</feature>
<dbReference type="Pfam" id="PF03699">
    <property type="entry name" value="UPF0182"/>
    <property type="match status" value="1"/>
</dbReference>
<keyword evidence="2 5" id="KW-0812">Transmembrane</keyword>
<evidence type="ECO:0000256" key="6">
    <source>
        <dbReference type="SAM" id="MobiDB-lite"/>
    </source>
</evidence>
<evidence type="ECO:0000256" key="2">
    <source>
        <dbReference type="ARBA" id="ARBA00022692"/>
    </source>
</evidence>
<comment type="similarity">
    <text evidence="5">Belongs to the UPF0182 family.</text>
</comment>
<dbReference type="HAMAP" id="MF_01600">
    <property type="entry name" value="UPF0182"/>
    <property type="match status" value="1"/>
</dbReference>
<evidence type="ECO:0000256" key="5">
    <source>
        <dbReference type="HAMAP-Rule" id="MF_01600"/>
    </source>
</evidence>
<sequence>MVAALVVAFFVFAGVYADILWYDQLGFLQVLTTQWFAGGTMFLIGFLGMAVPVWVAIQVAYRSRPVYAKLNSQLDRYQQVIEPLRRLAMWGIPALLGLFAGVSSASRWQLTALWLNRTASGTTDPQFHFDTSFYLFELPFYHAVLGFASAVVLLALILGVATSYLYGAIRVNGREVLISKSARIQIAVTAGVYLLLQAVSIWLDQYSTVTDANANITGPAYTDVHATIPGRAILAGAALFVAILFFITAFVGRWRFPLVGTALLIIAALIAGSLYPWVVQRFQVDPSEKSLETPYIQRNIDLTRKAFGVDEVKETNYDATTDAEPGALRSDADTTASIRIIDPAVVTDTYKQLEQFRQYYQFPAKMDVDRYTVDGKSQDAVVAVRDLDLEGLNDAQSWVNTSVVYTHGYGLVAAYGNQRSADGQPVFMESGIPSTGVLGDFQPRVYFGENSPTYSIVGAPKGTTPVELDYPSGDQGSDQKYTTFSGNGGPKLDNVFKKLVYALKFQSQEIFLSDSVNDDSQILYDRDPTLRVQKVAPYLTLDSDPYPSVVDGRIVWIVDGYTTSDNYPYSTKVSMGRAVEDTETPAASFANDDVNYIRNSVKATVDAYDGKVTLYAWDDKDPLLKTWEKVYPSTVKPMSSMSGALMSHVRYPSDMFKVQRMILGRYHVTDPGSFYSRNDAWVTPDDPNSAQNDTKLQPPYFLTLQMPGQQNPAFSLYSTFIPESNAAKSRNVLTGYLAADADAGSTAGKKSADYGSLRLLTLPKTDTVPGPGQVQANFDADATVSQQLNLLRQGSSTVINGNLLTLPVGGGLLYVQPVYVKSKGSTSYPLLQKVLVSFGDQIAFEDTLDASLDVLFGGDSGAAAGDQGSETTPPSTGTDQPSTGTPTTGVPTTGDPEKDAQLKQLASQAQQQLKDKDAALKSGDFAAYGVADAALAKTVSQMISLLGQ</sequence>
<proteinExistence type="inferred from homology"/>
<evidence type="ECO:0000256" key="1">
    <source>
        <dbReference type="ARBA" id="ARBA00022475"/>
    </source>
</evidence>
<dbReference type="PANTHER" id="PTHR39344">
    <property type="entry name" value="UPF0182 PROTEIN SLL1060"/>
    <property type="match status" value="1"/>
</dbReference>
<gene>
    <name evidence="7" type="ORF">E6C70_01790</name>
</gene>
<organism evidence="7 8">
    <name type="scientific">Orlajensenia flava</name>
    <dbReference type="NCBI Taxonomy" id="2565934"/>
    <lineage>
        <taxon>Bacteria</taxon>
        <taxon>Bacillati</taxon>
        <taxon>Actinomycetota</taxon>
        <taxon>Actinomycetes</taxon>
        <taxon>Micrococcales</taxon>
        <taxon>Microbacteriaceae</taxon>
        <taxon>Orlajensenia</taxon>
    </lineage>
</organism>
<protein>
    <recommendedName>
        <fullName evidence="5">UPF0182 protein E6C70_01790</fullName>
    </recommendedName>
</protein>
<feature type="compositionally biased region" description="Polar residues" evidence="6">
    <location>
        <begin position="870"/>
        <end position="880"/>
    </location>
</feature>
<comment type="caution">
    <text evidence="7">The sequence shown here is derived from an EMBL/GenBank/DDBJ whole genome shotgun (WGS) entry which is preliminary data.</text>
</comment>
<feature type="transmembrane region" description="Helical" evidence="5">
    <location>
        <begin position="140"/>
        <end position="166"/>
    </location>
</feature>
<name>A0A4S4G052_9MICO</name>
<dbReference type="EMBL" id="SSSN01000002">
    <property type="protein sequence ID" value="THG36314.1"/>
    <property type="molecule type" value="Genomic_DNA"/>
</dbReference>
<dbReference type="InterPro" id="IPR005372">
    <property type="entry name" value="UPF0182"/>
</dbReference>
<dbReference type="Proteomes" id="UP000307380">
    <property type="component" value="Unassembled WGS sequence"/>
</dbReference>
<comment type="subcellular location">
    <subcellularLocation>
        <location evidence="5">Cell membrane</location>
        <topology evidence="5">Multi-pass membrane protein</topology>
    </subcellularLocation>
</comment>
<evidence type="ECO:0000313" key="8">
    <source>
        <dbReference type="Proteomes" id="UP000307380"/>
    </source>
</evidence>
<evidence type="ECO:0000256" key="3">
    <source>
        <dbReference type="ARBA" id="ARBA00022989"/>
    </source>
</evidence>
<evidence type="ECO:0000313" key="7">
    <source>
        <dbReference type="EMBL" id="THG36314.1"/>
    </source>
</evidence>